<dbReference type="Pfam" id="PF11871">
    <property type="entry name" value="DUF3391"/>
    <property type="match status" value="1"/>
</dbReference>
<dbReference type="InterPro" id="IPR003607">
    <property type="entry name" value="HD/PDEase_dom"/>
</dbReference>
<dbReference type="Proteomes" id="UP000238949">
    <property type="component" value="Unassembled WGS sequence"/>
</dbReference>
<name>A0A2S9VBM6_9ALTE</name>
<comment type="caution">
    <text evidence="3">The sequence shown here is derived from an EMBL/GenBank/DDBJ whole genome shotgun (WGS) entry which is preliminary data.</text>
</comment>
<dbReference type="Gene3D" id="1.10.3210.10">
    <property type="entry name" value="Hypothetical protein af1432"/>
    <property type="match status" value="1"/>
</dbReference>
<dbReference type="PANTHER" id="PTHR43155:SF2">
    <property type="entry name" value="CYCLIC DI-GMP PHOSPHODIESTERASE PA4108"/>
    <property type="match status" value="1"/>
</dbReference>
<dbReference type="InterPro" id="IPR021812">
    <property type="entry name" value="DUF3391"/>
</dbReference>
<feature type="region of interest" description="Disordered" evidence="1">
    <location>
        <begin position="56"/>
        <end position="92"/>
    </location>
</feature>
<evidence type="ECO:0000259" key="2">
    <source>
        <dbReference type="PROSITE" id="PS51832"/>
    </source>
</evidence>
<protein>
    <submittedName>
        <fullName evidence="3">Metal-dependent phosphohydrolase</fullName>
    </submittedName>
</protein>
<dbReference type="PROSITE" id="PS51832">
    <property type="entry name" value="HD_GYP"/>
    <property type="match status" value="1"/>
</dbReference>
<dbReference type="InterPro" id="IPR037522">
    <property type="entry name" value="HD_GYP_dom"/>
</dbReference>
<proteinExistence type="predicted"/>
<dbReference type="AlphaFoldDB" id="A0A2S9VBM6"/>
<dbReference type="Pfam" id="PF13487">
    <property type="entry name" value="HD_5"/>
    <property type="match status" value="1"/>
</dbReference>
<accession>A0A2S9VBM6</accession>
<dbReference type="EMBL" id="PVNP01000082">
    <property type="protein sequence ID" value="PRO73843.1"/>
    <property type="molecule type" value="Genomic_DNA"/>
</dbReference>
<evidence type="ECO:0000313" key="4">
    <source>
        <dbReference type="Proteomes" id="UP000238949"/>
    </source>
</evidence>
<sequence>MLQRIAIDDLTPGMYVNRVLDETGKVKVRSKGVVRSDAVINQLRSKGVEFVEIDTDKGKAHTAEPSSSSAAEAASESPPDNDVNHEVSSEPLTSDGLKAAEQLFQKAMAIQQNFLNQLKSGKGADVNKLSTLTQDILECVFENQAAMICLSMVQRGNDSLLEHSLNCSIHMAILADAAGFDQQSVEYASLAGLLMDTGMVKLPAELCVPEEQLSGTDLMMYQTHVDESLAAIEHSDDLPEVVKDIVSQHHERIDGSGYPKGLSGNDIEPLAQLAAVVDEFSRLGMPAPFGNAMPTSKVLKALANNKGLEQTLVNRLIGVLGIYPVGSLVKLKSGKLGIVSRRNPSNLLQPQIMTFYSINSGHFQEVKRVDLAKGSDEIESSIGPDEFAINLPKFFTEVFIPQVSE</sequence>
<gene>
    <name evidence="3" type="ORF">C6Y40_09200</name>
</gene>
<reference evidence="4" key="1">
    <citation type="journal article" date="2020" name="Int. J. Syst. Evol. Microbiol.">
        <title>Alteromonas alba sp. nov., a marine bacterium isolated from the seawater of the West Pacific Ocean.</title>
        <authorList>
            <person name="Sun C."/>
            <person name="Wu Y.-H."/>
            <person name="Xamxidin M."/>
            <person name="Cheng H."/>
            <person name="Xu X.-W."/>
        </authorList>
    </citation>
    <scope>NUCLEOTIDE SEQUENCE [LARGE SCALE GENOMIC DNA]</scope>
    <source>
        <strain evidence="4">190</strain>
    </source>
</reference>
<dbReference type="CDD" id="cd00077">
    <property type="entry name" value="HDc"/>
    <property type="match status" value="1"/>
</dbReference>
<keyword evidence="3" id="KW-0378">Hydrolase</keyword>
<dbReference type="PANTHER" id="PTHR43155">
    <property type="entry name" value="CYCLIC DI-GMP PHOSPHODIESTERASE PA4108-RELATED"/>
    <property type="match status" value="1"/>
</dbReference>
<organism evidence="3 4">
    <name type="scientific">Alteromonas alba</name>
    <dbReference type="NCBI Taxonomy" id="2079529"/>
    <lineage>
        <taxon>Bacteria</taxon>
        <taxon>Pseudomonadati</taxon>
        <taxon>Pseudomonadota</taxon>
        <taxon>Gammaproteobacteria</taxon>
        <taxon>Alteromonadales</taxon>
        <taxon>Alteromonadaceae</taxon>
        <taxon>Alteromonas/Salinimonas group</taxon>
        <taxon>Alteromonas</taxon>
    </lineage>
</organism>
<feature type="compositionally biased region" description="Low complexity" evidence="1">
    <location>
        <begin position="63"/>
        <end position="78"/>
    </location>
</feature>
<dbReference type="RefSeq" id="WP_105934343.1">
    <property type="nucleotide sequence ID" value="NZ_PVNP01000082.1"/>
</dbReference>
<evidence type="ECO:0000256" key="1">
    <source>
        <dbReference type="SAM" id="MobiDB-lite"/>
    </source>
</evidence>
<feature type="domain" description="HD-GYP" evidence="2">
    <location>
        <begin position="138"/>
        <end position="334"/>
    </location>
</feature>
<dbReference type="GO" id="GO:0008081">
    <property type="term" value="F:phosphoric diester hydrolase activity"/>
    <property type="evidence" value="ECO:0007669"/>
    <property type="project" value="UniProtKB-ARBA"/>
</dbReference>
<evidence type="ECO:0000313" key="3">
    <source>
        <dbReference type="EMBL" id="PRO73843.1"/>
    </source>
</evidence>
<keyword evidence="4" id="KW-1185">Reference proteome</keyword>
<dbReference type="SUPFAM" id="SSF109604">
    <property type="entry name" value="HD-domain/PDEase-like"/>
    <property type="match status" value="1"/>
</dbReference>
<dbReference type="OrthoDB" id="9764808at2"/>